<dbReference type="OrthoDB" id="9771846at2"/>
<dbReference type="Proteomes" id="UP000256779">
    <property type="component" value="Unassembled WGS sequence"/>
</dbReference>
<keyword evidence="1" id="KW-0328">Glycosyltransferase</keyword>
<dbReference type="Pfam" id="PF03808">
    <property type="entry name" value="Glyco_tran_WecG"/>
    <property type="match status" value="1"/>
</dbReference>
<dbReference type="RefSeq" id="WP_115866913.1">
    <property type="nucleotide sequence ID" value="NZ_QREG01000003.1"/>
</dbReference>
<proteinExistence type="predicted"/>
<protein>
    <submittedName>
        <fullName evidence="3">N-acetylglucosaminyldiphosphoundecaprenol N-acetyl-beta-D-mannosaminyltransferase</fullName>
    </submittedName>
</protein>
<sequence>MKSTEVLEIPLYVGSIDKIVPKLLAEVNNGRSRCVSASGAHGLVHSKKNSSFKSILRSFYTNLPDGMPGVWVGRLKGEIEMTRCYGPDFFMETMKASKSNVAHFLCGGQEGVADQLKDVCENMFGAKIVGTYCPPFQPVQEYDYEGIAEIINASQANFVWIGLSTPKQEEFAAYLSQYTNVDFVCCVGAAFDFHIGNVRQAPAWMQKNALEWFFRLLVEPRRLWKRYFKIVPLFIYYNFAELILKKLKR</sequence>
<reference evidence="3 4" key="1">
    <citation type="submission" date="2018-07" db="EMBL/GenBank/DDBJ databases">
        <title>Genomic Encyclopedia of Type Strains, Phase IV (KMG-IV): sequencing the most valuable type-strain genomes for metagenomic binning, comparative biology and taxonomic classification.</title>
        <authorList>
            <person name="Goeker M."/>
        </authorList>
    </citation>
    <scope>NUCLEOTIDE SEQUENCE [LARGE SCALE GENOMIC DNA]</scope>
    <source>
        <strain evidence="3 4">DSM 4134</strain>
    </source>
</reference>
<evidence type="ECO:0000256" key="1">
    <source>
        <dbReference type="ARBA" id="ARBA00022676"/>
    </source>
</evidence>
<dbReference type="NCBIfam" id="TIGR00696">
    <property type="entry name" value="wecG_tagA_cpsF"/>
    <property type="match status" value="1"/>
</dbReference>
<evidence type="ECO:0000256" key="2">
    <source>
        <dbReference type="ARBA" id="ARBA00022679"/>
    </source>
</evidence>
<dbReference type="AlphaFoldDB" id="A0A3D9L623"/>
<dbReference type="PANTHER" id="PTHR34136">
    <property type="match status" value="1"/>
</dbReference>
<gene>
    <name evidence="3" type="ORF">C7460_103147</name>
</gene>
<evidence type="ECO:0000313" key="3">
    <source>
        <dbReference type="EMBL" id="REE01630.1"/>
    </source>
</evidence>
<comment type="caution">
    <text evidence="3">The sequence shown here is derived from an EMBL/GenBank/DDBJ whole genome shotgun (WGS) entry which is preliminary data.</text>
</comment>
<organism evidence="3 4">
    <name type="scientific">Marinoscillum furvescens DSM 4134</name>
    <dbReference type="NCBI Taxonomy" id="1122208"/>
    <lineage>
        <taxon>Bacteria</taxon>
        <taxon>Pseudomonadati</taxon>
        <taxon>Bacteroidota</taxon>
        <taxon>Cytophagia</taxon>
        <taxon>Cytophagales</taxon>
        <taxon>Reichenbachiellaceae</taxon>
        <taxon>Marinoscillum</taxon>
    </lineage>
</organism>
<evidence type="ECO:0000313" key="4">
    <source>
        <dbReference type="Proteomes" id="UP000256779"/>
    </source>
</evidence>
<dbReference type="CDD" id="cd06533">
    <property type="entry name" value="Glyco_transf_WecG_TagA"/>
    <property type="match status" value="1"/>
</dbReference>
<accession>A0A3D9L623</accession>
<dbReference type="InterPro" id="IPR004629">
    <property type="entry name" value="WecG_TagA_CpsF"/>
</dbReference>
<dbReference type="GO" id="GO:0016758">
    <property type="term" value="F:hexosyltransferase activity"/>
    <property type="evidence" value="ECO:0007669"/>
    <property type="project" value="TreeGrafter"/>
</dbReference>
<keyword evidence="2 3" id="KW-0808">Transferase</keyword>
<dbReference type="EMBL" id="QREG01000003">
    <property type="protein sequence ID" value="REE01630.1"/>
    <property type="molecule type" value="Genomic_DNA"/>
</dbReference>
<name>A0A3D9L623_MARFU</name>
<dbReference type="PANTHER" id="PTHR34136:SF1">
    <property type="entry name" value="UDP-N-ACETYL-D-MANNOSAMINURONIC ACID TRANSFERASE"/>
    <property type="match status" value="1"/>
</dbReference>
<keyword evidence="4" id="KW-1185">Reference proteome</keyword>